<dbReference type="Proteomes" id="UP000075606">
    <property type="component" value="Unassembled WGS sequence"/>
</dbReference>
<evidence type="ECO:0000313" key="2">
    <source>
        <dbReference type="Proteomes" id="UP000075606"/>
    </source>
</evidence>
<keyword evidence="2" id="KW-1185">Reference proteome</keyword>
<proteinExistence type="predicted"/>
<accession>A0A150X9G2</accession>
<sequence length="131" mass="13852">MTIPTTSKVIENDSFGNTSPSFELLMYDSSGNLVDPSTISSGSGYNFRARAIGNICPNNSAYQVVEIFNVSSSLLGYARDASCGTFTIAGGNFSVNSSNWYVTVAPLDTQTWNPDMGSAKCIGPSQLAPCI</sequence>
<comment type="caution">
    <text evidence="1">The sequence shown here is derived from an EMBL/GenBank/DDBJ whole genome shotgun (WGS) entry which is preliminary data.</text>
</comment>
<dbReference type="AlphaFoldDB" id="A0A150X9G2"/>
<name>A0A150X9G2_9BACT</name>
<dbReference type="STRING" id="333140.AWW68_11040"/>
<gene>
    <name evidence="1" type="ORF">AWW68_11040</name>
</gene>
<organism evidence="1 2">
    <name type="scientific">Roseivirga spongicola</name>
    <dbReference type="NCBI Taxonomy" id="333140"/>
    <lineage>
        <taxon>Bacteria</taxon>
        <taxon>Pseudomonadati</taxon>
        <taxon>Bacteroidota</taxon>
        <taxon>Cytophagia</taxon>
        <taxon>Cytophagales</taxon>
        <taxon>Roseivirgaceae</taxon>
        <taxon>Roseivirga</taxon>
    </lineage>
</organism>
<reference evidence="1 2" key="1">
    <citation type="submission" date="2016-01" db="EMBL/GenBank/DDBJ databases">
        <title>Genome sequencing of Roseivirga spongicola UST030701-084.</title>
        <authorList>
            <person name="Selvaratnam C."/>
            <person name="Thevarajoo S."/>
            <person name="Goh K.M."/>
            <person name="Ee R."/>
            <person name="Chan K.-G."/>
            <person name="Chong C.S."/>
        </authorList>
    </citation>
    <scope>NUCLEOTIDE SEQUENCE [LARGE SCALE GENOMIC DNA]</scope>
    <source>
        <strain evidence="1 2">UST030701-084</strain>
    </source>
</reference>
<protein>
    <submittedName>
        <fullName evidence="1">Uncharacterized protein</fullName>
    </submittedName>
</protein>
<evidence type="ECO:0000313" key="1">
    <source>
        <dbReference type="EMBL" id="KYG75326.1"/>
    </source>
</evidence>
<dbReference type="EMBL" id="LRPC01000023">
    <property type="protein sequence ID" value="KYG75326.1"/>
    <property type="molecule type" value="Genomic_DNA"/>
</dbReference>